<dbReference type="Gene3D" id="2.170.150.70">
    <property type="match status" value="1"/>
</dbReference>
<keyword evidence="3" id="KW-0862">Zinc</keyword>
<keyword evidence="6" id="KW-1185">Reference proteome</keyword>
<evidence type="ECO:0000313" key="5">
    <source>
        <dbReference type="EMBL" id="MBB6558114.1"/>
    </source>
</evidence>
<dbReference type="EMBL" id="JACHLK010000001">
    <property type="protein sequence ID" value="MBB6558114.1"/>
    <property type="molecule type" value="Genomic_DNA"/>
</dbReference>
<dbReference type="InterPro" id="IPR052355">
    <property type="entry name" value="CENP-V-like"/>
</dbReference>
<dbReference type="PROSITE" id="PS51891">
    <property type="entry name" value="CENP_V_GFA"/>
    <property type="match status" value="1"/>
</dbReference>
<evidence type="ECO:0000256" key="1">
    <source>
        <dbReference type="ARBA" id="ARBA00005495"/>
    </source>
</evidence>
<dbReference type="Pfam" id="PF04828">
    <property type="entry name" value="GFA"/>
    <property type="match status" value="1"/>
</dbReference>
<feature type="domain" description="CENP-V/GFA" evidence="4">
    <location>
        <begin position="14"/>
        <end position="122"/>
    </location>
</feature>
<sequence length="126" mass="13566">MTAVAAPGAQPLRYTGSCHCGKVAFEVEGTVDSALACNCSMCRRRGSLLWFVPHGQFRLTTPEADLASYTFHKHAIQHRFCPACGIHTHGEGTHPAGHKMAAVNLRVLDGVDLDAIPVHHHDGLAM</sequence>
<proteinExistence type="inferred from homology"/>
<evidence type="ECO:0000259" key="4">
    <source>
        <dbReference type="PROSITE" id="PS51891"/>
    </source>
</evidence>
<evidence type="ECO:0000256" key="2">
    <source>
        <dbReference type="ARBA" id="ARBA00022723"/>
    </source>
</evidence>
<dbReference type="PANTHER" id="PTHR28620">
    <property type="entry name" value="CENTROMERE PROTEIN V"/>
    <property type="match status" value="1"/>
</dbReference>
<evidence type="ECO:0000256" key="3">
    <source>
        <dbReference type="ARBA" id="ARBA00022833"/>
    </source>
</evidence>
<dbReference type="SUPFAM" id="SSF51316">
    <property type="entry name" value="Mss4-like"/>
    <property type="match status" value="1"/>
</dbReference>
<dbReference type="Proteomes" id="UP000575083">
    <property type="component" value="Unassembled WGS sequence"/>
</dbReference>
<name>A0A7X0PAB6_9BURK</name>
<dbReference type="InterPro" id="IPR011057">
    <property type="entry name" value="Mss4-like_sf"/>
</dbReference>
<gene>
    <name evidence="5" type="ORF">HNP48_000778</name>
</gene>
<dbReference type="AlphaFoldDB" id="A0A7X0PAB6"/>
<organism evidence="5 6">
    <name type="scientific">Acidovorax soli</name>
    <dbReference type="NCBI Taxonomy" id="592050"/>
    <lineage>
        <taxon>Bacteria</taxon>
        <taxon>Pseudomonadati</taxon>
        <taxon>Pseudomonadota</taxon>
        <taxon>Betaproteobacteria</taxon>
        <taxon>Burkholderiales</taxon>
        <taxon>Comamonadaceae</taxon>
        <taxon>Acidovorax</taxon>
    </lineage>
</organism>
<accession>A0A7X0PAB6</accession>
<comment type="caution">
    <text evidence="5">The sequence shown here is derived from an EMBL/GenBank/DDBJ whole genome shotgun (WGS) entry which is preliminary data.</text>
</comment>
<reference evidence="5 6" key="1">
    <citation type="submission" date="2020-08" db="EMBL/GenBank/DDBJ databases">
        <title>Functional genomics of gut bacteria from endangered species of beetles.</title>
        <authorList>
            <person name="Carlos-Shanley C."/>
        </authorList>
    </citation>
    <scope>NUCLEOTIDE SEQUENCE [LARGE SCALE GENOMIC DNA]</scope>
    <source>
        <strain evidence="5 6">S00198</strain>
    </source>
</reference>
<dbReference type="InterPro" id="IPR006913">
    <property type="entry name" value="CENP-V/GFA"/>
</dbReference>
<comment type="similarity">
    <text evidence="1">Belongs to the Gfa family.</text>
</comment>
<keyword evidence="2" id="KW-0479">Metal-binding</keyword>
<dbReference type="GO" id="GO:0016846">
    <property type="term" value="F:carbon-sulfur lyase activity"/>
    <property type="evidence" value="ECO:0007669"/>
    <property type="project" value="InterPro"/>
</dbReference>
<evidence type="ECO:0000313" key="6">
    <source>
        <dbReference type="Proteomes" id="UP000575083"/>
    </source>
</evidence>
<protein>
    <recommendedName>
        <fullName evidence="4">CENP-V/GFA domain-containing protein</fullName>
    </recommendedName>
</protein>
<dbReference type="PANTHER" id="PTHR28620:SF1">
    <property type="entry name" value="CENP-V_GFA DOMAIN-CONTAINING PROTEIN"/>
    <property type="match status" value="1"/>
</dbReference>
<dbReference type="GO" id="GO:0046872">
    <property type="term" value="F:metal ion binding"/>
    <property type="evidence" value="ECO:0007669"/>
    <property type="project" value="UniProtKB-KW"/>
</dbReference>